<dbReference type="GO" id="GO:0046872">
    <property type="term" value="F:metal ion binding"/>
    <property type="evidence" value="ECO:0007669"/>
    <property type="project" value="UniProtKB-KW"/>
</dbReference>
<dbReference type="SUPFAM" id="SSF140990">
    <property type="entry name" value="FtsH protease domain-like"/>
    <property type="match status" value="1"/>
</dbReference>
<dbReference type="PROSITE" id="PS00674">
    <property type="entry name" value="AAA"/>
    <property type="match status" value="1"/>
</dbReference>
<name>A0A7V5UFK5_CALAY</name>
<dbReference type="Proteomes" id="UP000886124">
    <property type="component" value="Unassembled WGS sequence"/>
</dbReference>
<keyword evidence="7 15" id="KW-0547">Nucleotide-binding</keyword>
<dbReference type="Gene3D" id="3.40.50.300">
    <property type="entry name" value="P-loop containing nucleotide triphosphate hydrolases"/>
    <property type="match status" value="1"/>
</dbReference>
<keyword evidence="4" id="KW-0645">Protease</keyword>
<evidence type="ECO:0000256" key="9">
    <source>
        <dbReference type="ARBA" id="ARBA00022833"/>
    </source>
</evidence>
<feature type="transmembrane region" description="Helical" evidence="17">
    <location>
        <begin position="34"/>
        <end position="51"/>
    </location>
</feature>
<dbReference type="GO" id="GO:0016887">
    <property type="term" value="F:ATP hydrolysis activity"/>
    <property type="evidence" value="ECO:0007669"/>
    <property type="project" value="InterPro"/>
</dbReference>
<feature type="region of interest" description="Disordered" evidence="16">
    <location>
        <begin position="1"/>
        <end position="23"/>
    </location>
</feature>
<accession>A0A7V5UFK5</accession>
<dbReference type="Gene3D" id="1.20.58.760">
    <property type="entry name" value="Peptidase M41"/>
    <property type="match status" value="1"/>
</dbReference>
<comment type="subcellular location">
    <subcellularLocation>
        <location evidence="2">Membrane</location>
    </subcellularLocation>
</comment>
<comment type="cofactor">
    <cofactor evidence="1">
        <name>Zn(2+)</name>
        <dbReference type="ChEBI" id="CHEBI:29105"/>
    </cofactor>
</comment>
<feature type="domain" description="AAA+ ATPase" evidence="18">
    <location>
        <begin position="225"/>
        <end position="364"/>
    </location>
</feature>
<keyword evidence="8" id="KW-0378">Hydrolase</keyword>
<comment type="caution">
    <text evidence="19">The sequence shown here is derived from an EMBL/GenBank/DDBJ whole genome shotgun (WGS) entry which is preliminary data.</text>
</comment>
<dbReference type="CDD" id="cd19501">
    <property type="entry name" value="RecA-like_FtsH"/>
    <property type="match status" value="1"/>
</dbReference>
<feature type="transmembrane region" description="Helical" evidence="17">
    <location>
        <begin position="140"/>
        <end position="160"/>
    </location>
</feature>
<evidence type="ECO:0000259" key="18">
    <source>
        <dbReference type="SMART" id="SM00382"/>
    </source>
</evidence>
<dbReference type="Pfam" id="PF00004">
    <property type="entry name" value="AAA"/>
    <property type="match status" value="1"/>
</dbReference>
<evidence type="ECO:0000256" key="7">
    <source>
        <dbReference type="ARBA" id="ARBA00022741"/>
    </source>
</evidence>
<dbReference type="PANTHER" id="PTHR23076:SF97">
    <property type="entry name" value="ATP-DEPENDENT ZINC METALLOPROTEASE YME1L1"/>
    <property type="match status" value="1"/>
</dbReference>
<evidence type="ECO:0000256" key="16">
    <source>
        <dbReference type="SAM" id="MobiDB-lite"/>
    </source>
</evidence>
<evidence type="ECO:0000256" key="2">
    <source>
        <dbReference type="ARBA" id="ARBA00004370"/>
    </source>
</evidence>
<dbReference type="EMBL" id="DROD01000612">
    <property type="protein sequence ID" value="HHJ53445.1"/>
    <property type="molecule type" value="Genomic_DNA"/>
</dbReference>
<dbReference type="GO" id="GO:0006508">
    <property type="term" value="P:proteolysis"/>
    <property type="evidence" value="ECO:0007669"/>
    <property type="project" value="UniProtKB-KW"/>
</dbReference>
<dbReference type="SUPFAM" id="SSF52540">
    <property type="entry name" value="P-loop containing nucleoside triphosphate hydrolases"/>
    <property type="match status" value="1"/>
</dbReference>
<comment type="similarity">
    <text evidence="14">In the central section; belongs to the AAA ATPase family.</text>
</comment>
<dbReference type="GO" id="GO:0005886">
    <property type="term" value="C:plasma membrane"/>
    <property type="evidence" value="ECO:0007669"/>
    <property type="project" value="TreeGrafter"/>
</dbReference>
<dbReference type="InterPro" id="IPR041569">
    <property type="entry name" value="AAA_lid_3"/>
</dbReference>
<dbReference type="InterPro" id="IPR005936">
    <property type="entry name" value="FtsH"/>
</dbReference>
<evidence type="ECO:0000256" key="1">
    <source>
        <dbReference type="ARBA" id="ARBA00001947"/>
    </source>
</evidence>
<proteinExistence type="inferred from homology"/>
<dbReference type="GO" id="GO:0030163">
    <property type="term" value="P:protein catabolic process"/>
    <property type="evidence" value="ECO:0007669"/>
    <property type="project" value="TreeGrafter"/>
</dbReference>
<evidence type="ECO:0000256" key="4">
    <source>
        <dbReference type="ARBA" id="ARBA00022670"/>
    </source>
</evidence>
<evidence type="ECO:0000256" key="14">
    <source>
        <dbReference type="ARBA" id="ARBA00061570"/>
    </source>
</evidence>
<keyword evidence="11 17" id="KW-1133">Transmembrane helix</keyword>
<comment type="similarity">
    <text evidence="15">Belongs to the AAA ATPase family.</text>
</comment>
<comment type="similarity">
    <text evidence="3">In the C-terminal section; belongs to the peptidase M41 family.</text>
</comment>
<dbReference type="InterPro" id="IPR000642">
    <property type="entry name" value="Peptidase_M41"/>
</dbReference>
<dbReference type="GO" id="GO:0005524">
    <property type="term" value="F:ATP binding"/>
    <property type="evidence" value="ECO:0007669"/>
    <property type="project" value="UniProtKB-KW"/>
</dbReference>
<keyword evidence="9" id="KW-0862">Zinc</keyword>
<feature type="non-terminal residue" evidence="19">
    <location>
        <position position="529"/>
    </location>
</feature>
<evidence type="ECO:0000313" key="19">
    <source>
        <dbReference type="EMBL" id="HHJ53445.1"/>
    </source>
</evidence>
<sequence>MNNNPEHKSPFKKNDQNDKNNNDEFQWKKASKTGLIWILILLAAIAFSTMWPSKRADEVEVDFSVYQRLLKENKIESGEVTLKENVFRGKLREVEVFQGPKTSYRGQHIRTVLPYIDDNMVKQWEKNRIPIRFVEPSDQWSLVLMNILPWVLILVAWIFLARRMQGGGSRGIFSFGKSKAKLLTADKAKVTFNDVAGADEAKMELQEIIEFLKDPSKFTRLGGKIPKGALLLGPPGTGKTLLAKAVAGEAGVPFFSMSGADFVEMFVGVGASRVRDLFEMGRKNAPCIIFIDEIDAVGRHRGAGLGGGHDEREQTLNQLLVEMDGFDTKEGVILIAATNRPDVLDAALLRPGRFDRQIVVDRPDVRGRAGILRVHTRNVPIDDSVDIDALAKGTPGLSGADLANLVNEAALLAARRDKNKVTMVEFEDAKDRIMMGMERKSMLISDKEKKTTAYHESGHVLVAKLIPGMDPVHKVTIIPRGRALGVTAYLPIDERHTYSKEYLEGMLAQLLGGRAAEKLVFNQLTTGAG</sequence>
<dbReference type="Pfam" id="PF01434">
    <property type="entry name" value="Peptidase_M41"/>
    <property type="match status" value="1"/>
</dbReference>
<evidence type="ECO:0000256" key="15">
    <source>
        <dbReference type="RuleBase" id="RU003651"/>
    </source>
</evidence>
<dbReference type="InterPro" id="IPR003960">
    <property type="entry name" value="ATPase_AAA_CS"/>
</dbReference>
<evidence type="ECO:0000256" key="11">
    <source>
        <dbReference type="ARBA" id="ARBA00022989"/>
    </source>
</evidence>
<keyword evidence="5 17" id="KW-0812">Transmembrane</keyword>
<dbReference type="FunFam" id="1.10.8.60:FF:000001">
    <property type="entry name" value="ATP-dependent zinc metalloprotease FtsH"/>
    <property type="match status" value="1"/>
</dbReference>
<keyword evidence="13 17" id="KW-0472">Membrane</keyword>
<dbReference type="InterPro" id="IPR003959">
    <property type="entry name" value="ATPase_AAA_core"/>
</dbReference>
<dbReference type="InterPro" id="IPR027417">
    <property type="entry name" value="P-loop_NTPase"/>
</dbReference>
<evidence type="ECO:0000256" key="13">
    <source>
        <dbReference type="ARBA" id="ARBA00023136"/>
    </source>
</evidence>
<evidence type="ECO:0000256" key="5">
    <source>
        <dbReference type="ARBA" id="ARBA00022692"/>
    </source>
</evidence>
<dbReference type="SMART" id="SM00382">
    <property type="entry name" value="AAA"/>
    <property type="match status" value="1"/>
</dbReference>
<organism evidence="19">
    <name type="scientific">Caldithrix abyssi</name>
    <dbReference type="NCBI Taxonomy" id="187145"/>
    <lineage>
        <taxon>Bacteria</taxon>
        <taxon>Pseudomonadati</taxon>
        <taxon>Calditrichota</taxon>
        <taxon>Calditrichia</taxon>
        <taxon>Calditrichales</taxon>
        <taxon>Calditrichaceae</taxon>
        <taxon>Caldithrix</taxon>
    </lineage>
</organism>
<evidence type="ECO:0000256" key="10">
    <source>
        <dbReference type="ARBA" id="ARBA00022840"/>
    </source>
</evidence>
<dbReference type="PANTHER" id="PTHR23076">
    <property type="entry name" value="METALLOPROTEASE M41 FTSH"/>
    <property type="match status" value="1"/>
</dbReference>
<dbReference type="GO" id="GO:0004222">
    <property type="term" value="F:metalloendopeptidase activity"/>
    <property type="evidence" value="ECO:0007669"/>
    <property type="project" value="InterPro"/>
</dbReference>
<keyword evidence="10 15" id="KW-0067">ATP-binding</keyword>
<dbReference type="Gene3D" id="1.10.8.60">
    <property type="match status" value="1"/>
</dbReference>
<evidence type="ECO:0000256" key="3">
    <source>
        <dbReference type="ARBA" id="ARBA00010044"/>
    </source>
</evidence>
<dbReference type="GO" id="GO:0004176">
    <property type="term" value="F:ATP-dependent peptidase activity"/>
    <property type="evidence" value="ECO:0007669"/>
    <property type="project" value="InterPro"/>
</dbReference>
<evidence type="ECO:0000256" key="8">
    <source>
        <dbReference type="ARBA" id="ARBA00022801"/>
    </source>
</evidence>
<evidence type="ECO:0000256" key="12">
    <source>
        <dbReference type="ARBA" id="ARBA00023049"/>
    </source>
</evidence>
<dbReference type="NCBIfam" id="TIGR01241">
    <property type="entry name" value="FtsH_fam"/>
    <property type="match status" value="1"/>
</dbReference>
<evidence type="ECO:0000256" key="6">
    <source>
        <dbReference type="ARBA" id="ARBA00022723"/>
    </source>
</evidence>
<dbReference type="InterPro" id="IPR037219">
    <property type="entry name" value="Peptidase_M41-like"/>
</dbReference>
<protein>
    <submittedName>
        <fullName evidence="19">ATP-dependent metallopeptidase FtsH/Yme1/Tma family protein</fullName>
    </submittedName>
</protein>
<keyword evidence="12" id="KW-0482">Metalloprotease</keyword>
<dbReference type="FunFam" id="3.40.50.300:FF:000001">
    <property type="entry name" value="ATP-dependent zinc metalloprotease FtsH"/>
    <property type="match status" value="1"/>
</dbReference>
<dbReference type="InterPro" id="IPR003593">
    <property type="entry name" value="AAA+_ATPase"/>
</dbReference>
<dbReference type="Pfam" id="PF17862">
    <property type="entry name" value="AAA_lid_3"/>
    <property type="match status" value="1"/>
</dbReference>
<keyword evidence="6" id="KW-0479">Metal-binding</keyword>
<gene>
    <name evidence="19" type="ORF">ENJ89_09650</name>
</gene>
<evidence type="ECO:0000256" key="17">
    <source>
        <dbReference type="SAM" id="Phobius"/>
    </source>
</evidence>
<dbReference type="AlphaFoldDB" id="A0A7V5UFK5"/>
<reference evidence="19" key="1">
    <citation type="journal article" date="2020" name="mSystems">
        <title>Genome- and Community-Level Interaction Insights into Carbon Utilization and Element Cycling Functions of Hydrothermarchaeota in Hydrothermal Sediment.</title>
        <authorList>
            <person name="Zhou Z."/>
            <person name="Liu Y."/>
            <person name="Xu W."/>
            <person name="Pan J."/>
            <person name="Luo Z.H."/>
            <person name="Li M."/>
        </authorList>
    </citation>
    <scope>NUCLEOTIDE SEQUENCE [LARGE SCALE GENOMIC DNA]</scope>
    <source>
        <strain evidence="19">HyVt-527</strain>
    </source>
</reference>